<evidence type="ECO:0000256" key="3">
    <source>
        <dbReference type="ARBA" id="ARBA00022452"/>
    </source>
</evidence>
<keyword evidence="8 10" id="KW-0472">Membrane</keyword>
<evidence type="ECO:0000256" key="8">
    <source>
        <dbReference type="ARBA" id="ARBA00023136"/>
    </source>
</evidence>
<evidence type="ECO:0000256" key="6">
    <source>
        <dbReference type="ARBA" id="ARBA00023004"/>
    </source>
</evidence>
<dbReference type="EMBL" id="JBEPTF010000005">
    <property type="protein sequence ID" value="MET4685266.1"/>
    <property type="molecule type" value="Genomic_DNA"/>
</dbReference>
<proteinExistence type="inferred from homology"/>
<keyword evidence="2 10" id="KW-0813">Transport</keyword>
<keyword evidence="15" id="KW-1185">Reference proteome</keyword>
<evidence type="ECO:0000256" key="12">
    <source>
        <dbReference type="SAM" id="SignalP"/>
    </source>
</evidence>
<keyword evidence="12" id="KW-0732">Signal</keyword>
<reference evidence="14 15" key="1">
    <citation type="submission" date="2024-06" db="EMBL/GenBank/DDBJ databases">
        <title>Sorghum-associated microbial communities from plants grown in Nebraska, USA.</title>
        <authorList>
            <person name="Schachtman D."/>
        </authorList>
    </citation>
    <scope>NUCLEOTIDE SEQUENCE [LARGE SCALE GENOMIC DNA]</scope>
    <source>
        <strain evidence="14 15">2814</strain>
    </source>
</reference>
<keyword evidence="7 11" id="KW-0798">TonB box</keyword>
<dbReference type="PANTHER" id="PTHR47234">
    <property type="match status" value="1"/>
</dbReference>
<evidence type="ECO:0000313" key="14">
    <source>
        <dbReference type="EMBL" id="MET4685266.1"/>
    </source>
</evidence>
<evidence type="ECO:0000256" key="2">
    <source>
        <dbReference type="ARBA" id="ARBA00022448"/>
    </source>
</evidence>
<keyword evidence="5 10" id="KW-0812">Transmembrane</keyword>
<evidence type="ECO:0000256" key="11">
    <source>
        <dbReference type="RuleBase" id="RU003357"/>
    </source>
</evidence>
<dbReference type="Pfam" id="PF07660">
    <property type="entry name" value="STN"/>
    <property type="match status" value="1"/>
</dbReference>
<dbReference type="InterPro" id="IPR012910">
    <property type="entry name" value="Plug_dom"/>
</dbReference>
<dbReference type="SUPFAM" id="SSF56935">
    <property type="entry name" value="Porins"/>
    <property type="match status" value="1"/>
</dbReference>
<evidence type="ECO:0000313" key="15">
    <source>
        <dbReference type="Proteomes" id="UP001549313"/>
    </source>
</evidence>
<feature type="chain" id="PRO_5047026082" evidence="12">
    <location>
        <begin position="27"/>
        <end position="1025"/>
    </location>
</feature>
<keyword evidence="9 10" id="KW-0998">Cell outer membrane</keyword>
<comment type="similarity">
    <text evidence="10 11">Belongs to the TonB-dependent receptor family.</text>
</comment>
<feature type="domain" description="Secretin/TonB short N-terminal" evidence="13">
    <location>
        <begin position="51"/>
        <end position="102"/>
    </location>
</feature>
<evidence type="ECO:0000256" key="4">
    <source>
        <dbReference type="ARBA" id="ARBA00022496"/>
    </source>
</evidence>
<keyword evidence="3 10" id="KW-1134">Transmembrane beta strand</keyword>
<dbReference type="Pfam" id="PF00593">
    <property type="entry name" value="TonB_dep_Rec_b-barrel"/>
    <property type="match status" value="1"/>
</dbReference>
<evidence type="ECO:0000259" key="13">
    <source>
        <dbReference type="SMART" id="SM00965"/>
    </source>
</evidence>
<evidence type="ECO:0000256" key="10">
    <source>
        <dbReference type="PROSITE-ProRule" id="PRU01360"/>
    </source>
</evidence>
<dbReference type="Gene3D" id="2.170.130.10">
    <property type="entry name" value="TonB-dependent receptor, plug domain"/>
    <property type="match status" value="1"/>
</dbReference>
<dbReference type="PANTHER" id="PTHR47234:SF2">
    <property type="entry name" value="TONB-DEPENDENT RECEPTOR"/>
    <property type="match status" value="1"/>
</dbReference>
<dbReference type="InterPro" id="IPR011662">
    <property type="entry name" value="Secretin/TonB_short_N"/>
</dbReference>
<dbReference type="RefSeq" id="WP_354090230.1">
    <property type="nucleotide sequence ID" value="NZ_JBEPTF010000005.1"/>
</dbReference>
<dbReference type="InterPro" id="IPR036942">
    <property type="entry name" value="Beta-barrel_TonB_sf"/>
</dbReference>
<dbReference type="InterPro" id="IPR000531">
    <property type="entry name" value="Beta-barrel_TonB"/>
</dbReference>
<dbReference type="SMART" id="SM00965">
    <property type="entry name" value="STN"/>
    <property type="match status" value="1"/>
</dbReference>
<evidence type="ECO:0000256" key="1">
    <source>
        <dbReference type="ARBA" id="ARBA00004571"/>
    </source>
</evidence>
<evidence type="ECO:0000256" key="7">
    <source>
        <dbReference type="ARBA" id="ARBA00023077"/>
    </source>
</evidence>
<dbReference type="PROSITE" id="PS52016">
    <property type="entry name" value="TONB_DEPENDENT_REC_3"/>
    <property type="match status" value="1"/>
</dbReference>
<evidence type="ECO:0000256" key="5">
    <source>
        <dbReference type="ARBA" id="ARBA00022692"/>
    </source>
</evidence>
<keyword evidence="4" id="KW-0410">Iron transport</keyword>
<dbReference type="Gene3D" id="2.40.170.20">
    <property type="entry name" value="TonB-dependent receptor, beta-barrel domain"/>
    <property type="match status" value="1"/>
</dbReference>
<keyword evidence="4" id="KW-0406">Ion transport</keyword>
<dbReference type="Pfam" id="PF07715">
    <property type="entry name" value="Plug"/>
    <property type="match status" value="1"/>
</dbReference>
<dbReference type="Proteomes" id="UP001549313">
    <property type="component" value="Unassembled WGS sequence"/>
</dbReference>
<dbReference type="InterPro" id="IPR037066">
    <property type="entry name" value="Plug_dom_sf"/>
</dbReference>
<feature type="signal peptide" evidence="12">
    <location>
        <begin position="1"/>
        <end position="26"/>
    </location>
</feature>
<sequence>MKKVSFLRHVLTGSACALVLAGAAAAQSRNFDVQSGDLKGALDAFARQAGVQLVYKIEDVRGVRTSGVHGATDAETALRRLLEGTGLTVQRDRSGALAIVRQALQRSAFNEEASTVEEVVVTGSRLKNVFDAATPVVSMERETLLEQGFMDLAEALQDIPGVEEGVSLANSQTATQANGLSTISLRNLGENRTLTLIDGHRTVSNAGNKNAVSLSTIPEFFVDRVEVTTGGGSAVYGSDAIAGVVNVITERRLNGVRARIVGGTTGDGGGDSIEYSLGAGRRFLNDRLYLMAGATYDRQFRLAATDRDRALQSILYQPASNTVTTPDLSTNSAGGRFISGRWFYDDSGLKPNFVTAVDGYESRLSGTLITPRDNLNGAAKFDFAVTDNLKIWGQALYSNVVTDSTREPTTISNTTTFGVNDEFTVGRLSRTLNPFAPTQIKSAASSSGIDFRRRVVEVGPNLIHNERETIRGWLGVEGSLPGDWDWKLTYGYGKFEGEQIRGNTLNLQRVQWALDSERVNGVVQCRSAAARADGCVPLNIFGVGSITPEMADYIRANTFYRPTNRLDTVEGYVSGTLFELPAGPIATAFGFEVRREHTQTRTDPLIQSGVASSSFLPEYEGTIKAKEVFAEASIPLLADLPFAHRLVINGAVRVADYNLESVGTTVSYRAGVQWSPIPDLRLRTEYARAQRAPDTSELFSPPRDDADTVVDVCSGVKANTAGTVAANCRADSRIAAAIAASPDGTFRQLSTQIKAPNAGNADLFEETADTWTVGLVYRPSYLPGFEASVDYYDIKISDVISSLSNSALLLGCYSDPAGADNVFCDTITRDENGQLVRILNQEQNLNETRARGVDVAASYRFDLERWNVPGKFRASMNYSRRLELSTEYDSIDKIELVESVGEVGSAKDEARFGLAWYDDVWSVRWSSRYIGDVVDSLERQQQAAAAGWTDPLFLYINDYWRHDLSVSFKPDRSNPQLKVFGTVKNIFNDYGPFLPDGTDSGNLYNYSSAYGVTGRAFTLGVQVEF</sequence>
<keyword evidence="6" id="KW-0408">Iron</keyword>
<keyword evidence="14" id="KW-0675">Receptor</keyword>
<comment type="subcellular location">
    <subcellularLocation>
        <location evidence="1 10">Cell outer membrane</location>
        <topology evidence="1 10">Multi-pass membrane protein</topology>
    </subcellularLocation>
</comment>
<gene>
    <name evidence="14" type="ORF">ABIE19_003217</name>
</gene>
<evidence type="ECO:0000256" key="9">
    <source>
        <dbReference type="ARBA" id="ARBA00023237"/>
    </source>
</evidence>
<organism evidence="14 15">
    <name type="scientific">Brevundimonas faecalis</name>
    <dbReference type="NCBI Taxonomy" id="947378"/>
    <lineage>
        <taxon>Bacteria</taxon>
        <taxon>Pseudomonadati</taxon>
        <taxon>Pseudomonadota</taxon>
        <taxon>Alphaproteobacteria</taxon>
        <taxon>Caulobacterales</taxon>
        <taxon>Caulobacteraceae</taxon>
        <taxon>Brevundimonas</taxon>
    </lineage>
</organism>
<dbReference type="InterPro" id="IPR039426">
    <property type="entry name" value="TonB-dep_rcpt-like"/>
</dbReference>
<accession>A0ABV2RFA6</accession>
<dbReference type="Gene3D" id="3.55.50.30">
    <property type="match status" value="1"/>
</dbReference>
<comment type="caution">
    <text evidence="14">The sequence shown here is derived from an EMBL/GenBank/DDBJ whole genome shotgun (WGS) entry which is preliminary data.</text>
</comment>
<protein>
    <submittedName>
        <fullName evidence="14">Iron complex outermembrane receptor protein</fullName>
    </submittedName>
</protein>
<name>A0ABV2RFA6_9CAUL</name>